<dbReference type="GO" id="GO:0003677">
    <property type="term" value="F:DNA binding"/>
    <property type="evidence" value="ECO:0007669"/>
    <property type="project" value="InterPro"/>
</dbReference>
<dbReference type="EMBL" id="CAADFC020000011">
    <property type="protein sequence ID" value="VIO70560.1"/>
    <property type="molecule type" value="Genomic_DNA"/>
</dbReference>
<comment type="similarity">
    <text evidence="1">Belongs to the 'phage' integrase family.</text>
</comment>
<evidence type="ECO:0000256" key="1">
    <source>
        <dbReference type="ARBA" id="ARBA00008857"/>
    </source>
</evidence>
<evidence type="ECO:0000256" key="2">
    <source>
        <dbReference type="ARBA" id="ARBA00022908"/>
    </source>
</evidence>
<evidence type="ECO:0000259" key="4">
    <source>
        <dbReference type="PROSITE" id="PS51898"/>
    </source>
</evidence>
<dbReference type="InterPro" id="IPR011010">
    <property type="entry name" value="DNA_brk_join_enz"/>
</dbReference>
<keyword evidence="3" id="KW-0233">DNA recombination</keyword>
<dbReference type="Pfam" id="PF00589">
    <property type="entry name" value="Phage_integrase"/>
    <property type="match status" value="1"/>
</dbReference>
<gene>
    <name evidence="5" type="primary">intA_2</name>
    <name evidence="5" type="ORF">CI1B_32140</name>
</gene>
<protein>
    <submittedName>
        <fullName evidence="5">Prophage integrase IntA</fullName>
    </submittedName>
</protein>
<accession>A0A508T8G2</accession>
<dbReference type="InterPro" id="IPR050808">
    <property type="entry name" value="Phage_Integrase"/>
</dbReference>
<dbReference type="Gene3D" id="1.10.443.10">
    <property type="entry name" value="Intergrase catalytic core"/>
    <property type="match status" value="1"/>
</dbReference>
<evidence type="ECO:0000313" key="5">
    <source>
        <dbReference type="EMBL" id="VIO70560.1"/>
    </source>
</evidence>
<dbReference type="Pfam" id="PF13433">
    <property type="entry name" value="Peripla_BP_5"/>
    <property type="match status" value="1"/>
</dbReference>
<dbReference type="Proteomes" id="UP000328092">
    <property type="component" value="Unassembled WGS sequence"/>
</dbReference>
<name>A0A508T8G2_9BRAD</name>
<dbReference type="AlphaFoldDB" id="A0A508T8G2"/>
<evidence type="ECO:0000313" key="6">
    <source>
        <dbReference type="Proteomes" id="UP000328092"/>
    </source>
</evidence>
<reference evidence="5" key="1">
    <citation type="submission" date="2019-02" db="EMBL/GenBank/DDBJ databases">
        <authorList>
            <person name="Pothier F.J."/>
        </authorList>
    </citation>
    <scope>NUCLEOTIDE SEQUENCE</scope>
    <source>
        <strain evidence="5">CI-1B</strain>
    </source>
</reference>
<dbReference type="PANTHER" id="PTHR30629:SF2">
    <property type="entry name" value="PROPHAGE INTEGRASE INTS-RELATED"/>
    <property type="match status" value="1"/>
</dbReference>
<proteinExistence type="inferred from homology"/>
<feature type="domain" description="Tyr recombinase" evidence="4">
    <location>
        <begin position="1"/>
        <end position="141"/>
    </location>
</feature>
<organism evidence="5 6">
    <name type="scientific">Bradyrhizobium ivorense</name>
    <dbReference type="NCBI Taxonomy" id="2511166"/>
    <lineage>
        <taxon>Bacteria</taxon>
        <taxon>Pseudomonadati</taxon>
        <taxon>Pseudomonadota</taxon>
        <taxon>Alphaproteobacteria</taxon>
        <taxon>Hyphomicrobiales</taxon>
        <taxon>Nitrobacteraceae</taxon>
        <taxon>Bradyrhizobium</taxon>
    </lineage>
</organism>
<sequence length="224" mass="25923">MLRTEVDWDAKRWTIPATKMKNGWDHVVPLSRQALAILKRVQHITGNRRYVFACAKDAPLSSRTLCHRLRSLGIDTKTEHCAHGFRATFSTLCRHEEINEAKVWDGDIVERQLAHLDSDSVRSIYKLARTISVDRVAHQVDATLGRSHRWLCRFEKGCADYPRTTNKILEAYLKSKGLSQGDIMINYTPFGYSDWQTIVSDIQFGRQEDGRGHHQRRRQHSILQ</sequence>
<comment type="caution">
    <text evidence="5">The sequence shown here is derived from an EMBL/GenBank/DDBJ whole genome shotgun (WGS) entry which is preliminary data.</text>
</comment>
<keyword evidence="6" id="KW-1185">Reference proteome</keyword>
<evidence type="ECO:0000256" key="3">
    <source>
        <dbReference type="ARBA" id="ARBA00023172"/>
    </source>
</evidence>
<dbReference type="InterPro" id="IPR002104">
    <property type="entry name" value="Integrase_catalytic"/>
</dbReference>
<dbReference type="PROSITE" id="PS51898">
    <property type="entry name" value="TYR_RECOMBINASE"/>
    <property type="match status" value="1"/>
</dbReference>
<dbReference type="GO" id="GO:0006310">
    <property type="term" value="P:DNA recombination"/>
    <property type="evidence" value="ECO:0007669"/>
    <property type="project" value="UniProtKB-KW"/>
</dbReference>
<dbReference type="InterPro" id="IPR013762">
    <property type="entry name" value="Integrase-like_cat_sf"/>
</dbReference>
<keyword evidence="2" id="KW-0229">DNA integration</keyword>
<dbReference type="PANTHER" id="PTHR30629">
    <property type="entry name" value="PROPHAGE INTEGRASE"/>
    <property type="match status" value="1"/>
</dbReference>
<dbReference type="GO" id="GO:0015074">
    <property type="term" value="P:DNA integration"/>
    <property type="evidence" value="ECO:0007669"/>
    <property type="project" value="UniProtKB-KW"/>
</dbReference>
<dbReference type="SUPFAM" id="SSF56349">
    <property type="entry name" value="DNA breaking-rejoining enzymes"/>
    <property type="match status" value="1"/>
</dbReference>